<protein>
    <submittedName>
        <fullName evidence="2">Uncharacterized protein</fullName>
    </submittedName>
</protein>
<evidence type="ECO:0000313" key="2">
    <source>
        <dbReference type="EMBL" id="AUQ96453.1"/>
    </source>
</evidence>
<reference evidence="2 3" key="1">
    <citation type="journal article" date="2017" name="Genome Biol. Evol.">
        <title>Trajectories and Drivers of Genome Evolution in Surface-Associated Marine Phaeobacter.</title>
        <authorList>
            <person name="Freese H.M."/>
            <person name="Sikorski J."/>
            <person name="Bunk B."/>
            <person name="Scheuner C."/>
            <person name="Meier-Kolthoff J.P."/>
            <person name="Sproer C."/>
            <person name="Gram L."/>
            <person name="Overmann J."/>
        </authorList>
    </citation>
    <scope>NUCLEOTIDE SEQUENCE [LARGE SCALE GENOMIC DNA]</scope>
    <source>
        <strain evidence="2 3">P66</strain>
    </source>
</reference>
<feature type="region of interest" description="Disordered" evidence="1">
    <location>
        <begin position="129"/>
        <end position="153"/>
    </location>
</feature>
<evidence type="ECO:0000313" key="3">
    <source>
        <dbReference type="Proteomes" id="UP000236536"/>
    </source>
</evidence>
<evidence type="ECO:0000256" key="1">
    <source>
        <dbReference type="SAM" id="MobiDB-lite"/>
    </source>
</evidence>
<dbReference type="Proteomes" id="UP000236536">
    <property type="component" value="Chromosome"/>
</dbReference>
<name>A0ABN5GSN8_9RHOB</name>
<accession>A0ABN5GSN8</accession>
<dbReference type="EMBL" id="CP010705">
    <property type="protein sequence ID" value="AUQ96453.1"/>
    <property type="molecule type" value="Genomic_DNA"/>
</dbReference>
<proteinExistence type="predicted"/>
<keyword evidence="3" id="KW-1185">Reference proteome</keyword>
<dbReference type="RefSeq" id="WP_102875238.1">
    <property type="nucleotide sequence ID" value="NZ_CP010599.1"/>
</dbReference>
<reference evidence="2 3" key="2">
    <citation type="journal article" date="2017" name="Int. J. Syst. Evol. Microbiol.">
        <title>Adaptation of Surface-Associated Bacteria to the Open Ocean: A Genomically Distinct Subpopulation of Phaeobacter gallaeciensis Colonizes Pacific Mesozooplankton.</title>
        <authorList>
            <person name="Freese H.M."/>
            <person name="Methner A."/>
            <person name="Overmann J."/>
        </authorList>
    </citation>
    <scope>NUCLEOTIDE SEQUENCE [LARGE SCALE GENOMIC DNA]</scope>
    <source>
        <strain evidence="2 3">P66</strain>
    </source>
</reference>
<sequence length="153" mass="16318">MSRSLRNSQSPTRPFTLRLTDFERADLSRRAGAMALGAYIRSVLFADGNKGKARGSRRVVQDHAVLAQILSVLGSSGLAANVQSLADAAAMGVLHLDDDAPTALQKVSDDIVVIRLMLMQALGFKTNPADWPSNTRSQFTRAAGVSPSHGDAQ</sequence>
<organism evidence="2 3">
    <name type="scientific">Phaeobacter inhibens</name>
    <dbReference type="NCBI Taxonomy" id="221822"/>
    <lineage>
        <taxon>Bacteria</taxon>
        <taxon>Pseudomonadati</taxon>
        <taxon>Pseudomonadota</taxon>
        <taxon>Alphaproteobacteria</taxon>
        <taxon>Rhodobacterales</taxon>
        <taxon>Roseobacteraceae</taxon>
        <taxon>Phaeobacter</taxon>
    </lineage>
</organism>
<gene>
    <name evidence="2" type="ORF">PhaeoP66_03723</name>
</gene>